<keyword evidence="3" id="KW-1185">Reference proteome</keyword>
<evidence type="ECO:0000313" key="2">
    <source>
        <dbReference type="EMBL" id="MBB4920493.1"/>
    </source>
</evidence>
<dbReference type="InterPro" id="IPR029058">
    <property type="entry name" value="AB_hydrolase_fold"/>
</dbReference>
<evidence type="ECO:0000313" key="3">
    <source>
        <dbReference type="Proteomes" id="UP000552644"/>
    </source>
</evidence>
<dbReference type="EMBL" id="JACHJP010000013">
    <property type="protein sequence ID" value="MBB4920493.1"/>
    <property type="molecule type" value="Genomic_DNA"/>
</dbReference>
<sequence>MQDRQGLASRVFPSDHPVDLPPVLLLHGIASDGENDWVAPGTVAALNDAGRTAIVVDLRAHGASPASTSAEEAGAPAQARDILAALDAEGVETFDVAGYSLGARLAWAVAEAAPERVRRAVLGGLSPVEPFTMVDIAALHRAVAEGTQPEDPFTGMIAGMVGSRGPERAPGLALVVEGLAGSPFDPKGWPGQTPPVFVVGQDDMMTNGIERIVGLVDGAELLTVPGDHFGALTGAEFRGIVVRALSR</sequence>
<accession>A0A7W7QVE6</accession>
<dbReference type="SUPFAM" id="SSF53474">
    <property type="entry name" value="alpha/beta-Hydrolases"/>
    <property type="match status" value="1"/>
</dbReference>
<organism evidence="2 3">
    <name type="scientific">Streptosporangium saharense</name>
    <dbReference type="NCBI Taxonomy" id="1706840"/>
    <lineage>
        <taxon>Bacteria</taxon>
        <taxon>Bacillati</taxon>
        <taxon>Actinomycetota</taxon>
        <taxon>Actinomycetes</taxon>
        <taxon>Streptosporangiales</taxon>
        <taxon>Streptosporangiaceae</taxon>
        <taxon>Streptosporangium</taxon>
    </lineage>
</organism>
<dbReference type="InterPro" id="IPR050228">
    <property type="entry name" value="Carboxylesterase_BioH"/>
</dbReference>
<protein>
    <submittedName>
        <fullName evidence="2">Pimeloyl-ACP methyl ester carboxylesterase</fullName>
    </submittedName>
</protein>
<dbReference type="Pfam" id="PF00561">
    <property type="entry name" value="Abhydrolase_1"/>
    <property type="match status" value="1"/>
</dbReference>
<dbReference type="AlphaFoldDB" id="A0A7W7QVE6"/>
<proteinExistence type="predicted"/>
<dbReference type="PANTHER" id="PTHR43194:SF2">
    <property type="entry name" value="PEROXISOMAL MEMBRANE PROTEIN LPX1"/>
    <property type="match status" value="1"/>
</dbReference>
<dbReference type="InterPro" id="IPR000073">
    <property type="entry name" value="AB_hydrolase_1"/>
</dbReference>
<name>A0A7W7QVE6_9ACTN</name>
<dbReference type="PANTHER" id="PTHR43194">
    <property type="entry name" value="HYDROLASE ALPHA/BETA FOLD FAMILY"/>
    <property type="match status" value="1"/>
</dbReference>
<dbReference type="RefSeq" id="WP_184724741.1">
    <property type="nucleotide sequence ID" value="NZ_JACHJP010000013.1"/>
</dbReference>
<dbReference type="Proteomes" id="UP000552644">
    <property type="component" value="Unassembled WGS sequence"/>
</dbReference>
<gene>
    <name evidence="2" type="ORF">FHS44_007642</name>
</gene>
<comment type="caution">
    <text evidence="2">The sequence shown here is derived from an EMBL/GenBank/DDBJ whole genome shotgun (WGS) entry which is preliminary data.</text>
</comment>
<dbReference type="GO" id="GO:0003824">
    <property type="term" value="F:catalytic activity"/>
    <property type="evidence" value="ECO:0007669"/>
    <property type="project" value="UniProtKB-ARBA"/>
</dbReference>
<dbReference type="Gene3D" id="3.40.50.1820">
    <property type="entry name" value="alpha/beta hydrolase"/>
    <property type="match status" value="1"/>
</dbReference>
<evidence type="ECO:0000259" key="1">
    <source>
        <dbReference type="Pfam" id="PF00561"/>
    </source>
</evidence>
<feature type="domain" description="AB hydrolase-1" evidence="1">
    <location>
        <begin position="21"/>
        <end position="135"/>
    </location>
</feature>
<reference evidence="2 3" key="1">
    <citation type="submission" date="2020-08" db="EMBL/GenBank/DDBJ databases">
        <title>Genomic Encyclopedia of Type Strains, Phase III (KMG-III): the genomes of soil and plant-associated and newly described type strains.</title>
        <authorList>
            <person name="Whitman W."/>
        </authorList>
    </citation>
    <scope>NUCLEOTIDE SEQUENCE [LARGE SCALE GENOMIC DNA]</scope>
    <source>
        <strain evidence="2 3">CECT 8840</strain>
    </source>
</reference>